<keyword evidence="5" id="KW-0677">Repeat</keyword>
<evidence type="ECO:0000256" key="6">
    <source>
        <dbReference type="ARBA" id="ARBA00022792"/>
    </source>
</evidence>
<evidence type="ECO:0000256" key="1">
    <source>
        <dbReference type="ARBA" id="ARBA00004141"/>
    </source>
</evidence>
<evidence type="ECO:0000256" key="4">
    <source>
        <dbReference type="ARBA" id="ARBA00022692"/>
    </source>
</evidence>
<comment type="caution">
    <text evidence="11">The sequence shown here is derived from an EMBL/GenBank/DDBJ whole genome shotgun (WGS) entry which is preliminary data.</text>
</comment>
<dbReference type="Pfam" id="PF00153">
    <property type="entry name" value="Mito_carr"/>
    <property type="match status" value="1"/>
</dbReference>
<evidence type="ECO:0000256" key="3">
    <source>
        <dbReference type="ARBA" id="ARBA00022448"/>
    </source>
</evidence>
<feature type="repeat" description="Solcar" evidence="9">
    <location>
        <begin position="1"/>
        <end position="45"/>
    </location>
</feature>
<reference evidence="11" key="1">
    <citation type="journal article" date="2021" name="Nat. Commun.">
        <title>Genetic determinants of endophytism in the Arabidopsis root mycobiome.</title>
        <authorList>
            <person name="Mesny F."/>
            <person name="Miyauchi S."/>
            <person name="Thiergart T."/>
            <person name="Pickel B."/>
            <person name="Atanasova L."/>
            <person name="Karlsson M."/>
            <person name="Huettel B."/>
            <person name="Barry K.W."/>
            <person name="Haridas S."/>
            <person name="Chen C."/>
            <person name="Bauer D."/>
            <person name="Andreopoulos W."/>
            <person name="Pangilinan J."/>
            <person name="LaButti K."/>
            <person name="Riley R."/>
            <person name="Lipzen A."/>
            <person name="Clum A."/>
            <person name="Drula E."/>
            <person name="Henrissat B."/>
            <person name="Kohler A."/>
            <person name="Grigoriev I.V."/>
            <person name="Martin F.M."/>
            <person name="Hacquard S."/>
        </authorList>
    </citation>
    <scope>NUCLEOTIDE SEQUENCE</scope>
    <source>
        <strain evidence="11">FSSC 5 MPI-SDFR-AT-0091</strain>
    </source>
</reference>
<evidence type="ECO:0000313" key="12">
    <source>
        <dbReference type="Proteomes" id="UP000736672"/>
    </source>
</evidence>
<evidence type="ECO:0000256" key="9">
    <source>
        <dbReference type="PROSITE-ProRule" id="PRU00282"/>
    </source>
</evidence>
<keyword evidence="8 9" id="KW-0472">Membrane</keyword>
<dbReference type="GO" id="GO:0016020">
    <property type="term" value="C:membrane"/>
    <property type="evidence" value="ECO:0007669"/>
    <property type="project" value="UniProtKB-SubCell"/>
</dbReference>
<evidence type="ECO:0000256" key="10">
    <source>
        <dbReference type="RuleBase" id="RU000488"/>
    </source>
</evidence>
<proteinExistence type="inferred from homology"/>
<comment type="similarity">
    <text evidence="2 10">Belongs to the mitochondrial carrier (TC 2.A.29) family.</text>
</comment>
<evidence type="ECO:0000256" key="2">
    <source>
        <dbReference type="ARBA" id="ARBA00006375"/>
    </source>
</evidence>
<sequence length="116" mass="12541">MVRVTVNIINTEGYRGLYAGLSVALLRQLTYSTVWFGVYEDLNVRLHIYGDADTPSHLLLIPLSALSGFMGGVAGNPADIVNVRMQADGMLQIFKVEDLGVTATTVCSPVDVIKLV</sequence>
<dbReference type="SUPFAM" id="SSF103506">
    <property type="entry name" value="Mitochondrial carrier"/>
    <property type="match status" value="1"/>
</dbReference>
<dbReference type="PROSITE" id="PS50920">
    <property type="entry name" value="SOLCAR"/>
    <property type="match status" value="1"/>
</dbReference>
<dbReference type="Proteomes" id="UP000736672">
    <property type="component" value="Unassembled WGS sequence"/>
</dbReference>
<dbReference type="InterPro" id="IPR050391">
    <property type="entry name" value="Mito_Metabolite_Transporter"/>
</dbReference>
<evidence type="ECO:0000256" key="7">
    <source>
        <dbReference type="ARBA" id="ARBA00022989"/>
    </source>
</evidence>
<keyword evidence="6" id="KW-0999">Mitochondrion inner membrane</keyword>
<accession>A0A9P9HDD2</accession>
<dbReference type="InterPro" id="IPR018108">
    <property type="entry name" value="MCP_transmembrane"/>
</dbReference>
<keyword evidence="4 9" id="KW-0812">Transmembrane</keyword>
<dbReference type="PANTHER" id="PTHR45618">
    <property type="entry name" value="MITOCHONDRIAL DICARBOXYLATE CARRIER-RELATED"/>
    <property type="match status" value="1"/>
</dbReference>
<dbReference type="InterPro" id="IPR023395">
    <property type="entry name" value="MCP_dom_sf"/>
</dbReference>
<dbReference type="Gene3D" id="1.50.40.10">
    <property type="entry name" value="Mitochondrial carrier domain"/>
    <property type="match status" value="1"/>
</dbReference>
<evidence type="ECO:0000256" key="8">
    <source>
        <dbReference type="ARBA" id="ARBA00023136"/>
    </source>
</evidence>
<comment type="subcellular location">
    <subcellularLocation>
        <location evidence="1">Membrane</location>
        <topology evidence="1">Multi-pass membrane protein</topology>
    </subcellularLocation>
</comment>
<name>A0A9P9HDD2_FUSSL</name>
<evidence type="ECO:0000256" key="5">
    <source>
        <dbReference type="ARBA" id="ARBA00022737"/>
    </source>
</evidence>
<dbReference type="AlphaFoldDB" id="A0A9P9HDD2"/>
<keyword evidence="12" id="KW-1185">Reference proteome</keyword>
<keyword evidence="7" id="KW-1133">Transmembrane helix</keyword>
<dbReference type="OrthoDB" id="448427at2759"/>
<dbReference type="EMBL" id="JAGTJS010000010">
    <property type="protein sequence ID" value="KAH7254424.1"/>
    <property type="molecule type" value="Genomic_DNA"/>
</dbReference>
<protein>
    <submittedName>
        <fullName evidence="11">Mitochondrial carrier domain-containing protein</fullName>
    </submittedName>
</protein>
<keyword evidence="6" id="KW-0496">Mitochondrion</keyword>
<gene>
    <name evidence="11" type="ORF">B0J15DRAFT_548986</name>
</gene>
<keyword evidence="3 10" id="KW-0813">Transport</keyword>
<organism evidence="11 12">
    <name type="scientific">Fusarium solani</name>
    <name type="common">Filamentous fungus</name>
    <dbReference type="NCBI Taxonomy" id="169388"/>
    <lineage>
        <taxon>Eukaryota</taxon>
        <taxon>Fungi</taxon>
        <taxon>Dikarya</taxon>
        <taxon>Ascomycota</taxon>
        <taxon>Pezizomycotina</taxon>
        <taxon>Sordariomycetes</taxon>
        <taxon>Hypocreomycetidae</taxon>
        <taxon>Hypocreales</taxon>
        <taxon>Nectriaceae</taxon>
        <taxon>Fusarium</taxon>
        <taxon>Fusarium solani species complex</taxon>
    </lineage>
</organism>
<evidence type="ECO:0000313" key="11">
    <source>
        <dbReference type="EMBL" id="KAH7254424.1"/>
    </source>
</evidence>